<dbReference type="Proteomes" id="UP000039541">
    <property type="component" value="Unassembled WGS sequence"/>
</dbReference>
<evidence type="ECO:0000313" key="4">
    <source>
        <dbReference type="Proteomes" id="UP000041314"/>
    </source>
</evidence>
<accession>A0A655CWE3</accession>
<gene>
    <name evidence="1" type="ORF">ERS008198_02457</name>
    <name evidence="2" type="ORF">ERS008202_04854</name>
</gene>
<reference evidence="3 4" key="1">
    <citation type="submission" date="2015-03" db="EMBL/GenBank/DDBJ databases">
        <authorList>
            <consortium name="Pathogen Informatics"/>
        </authorList>
    </citation>
    <scope>NUCLEOTIDE SEQUENCE [LARGE SCALE GENOMIC DNA]</scope>
    <source>
        <strain evidence="2 3">3476</strain>
        <strain evidence="1 4">A1104</strain>
    </source>
</reference>
<name>A0A655CWE3_SALET</name>
<evidence type="ECO:0000313" key="1">
    <source>
        <dbReference type="EMBL" id="CNU30925.1"/>
    </source>
</evidence>
<proteinExistence type="predicted"/>
<evidence type="ECO:0000313" key="2">
    <source>
        <dbReference type="EMBL" id="CNV28363.1"/>
    </source>
</evidence>
<sequence>MIIDQCNIGNAGLRIYRHYQRRGLTNVSCVIRYLYRQCIATVRPVSIWRKAPLSSNLG</sequence>
<dbReference type="EMBL" id="CQPA01000017">
    <property type="protein sequence ID" value="CNU30925.1"/>
    <property type="molecule type" value="Genomic_DNA"/>
</dbReference>
<dbReference type="Proteomes" id="UP000041314">
    <property type="component" value="Unassembled WGS sequence"/>
</dbReference>
<evidence type="ECO:0000313" key="3">
    <source>
        <dbReference type="Proteomes" id="UP000039541"/>
    </source>
</evidence>
<dbReference type="AlphaFoldDB" id="A0A655CWE3"/>
<dbReference type="EMBL" id="CQPC01000124">
    <property type="protein sequence ID" value="CNV28363.1"/>
    <property type="molecule type" value="Genomic_DNA"/>
</dbReference>
<organism evidence="1 4">
    <name type="scientific">Salmonella enterica subsp. enterica serovar Bovismorbificans</name>
    <dbReference type="NCBI Taxonomy" id="58097"/>
    <lineage>
        <taxon>Bacteria</taxon>
        <taxon>Pseudomonadati</taxon>
        <taxon>Pseudomonadota</taxon>
        <taxon>Gammaproteobacteria</taxon>
        <taxon>Enterobacterales</taxon>
        <taxon>Enterobacteriaceae</taxon>
        <taxon>Salmonella</taxon>
    </lineage>
</organism>
<protein>
    <submittedName>
        <fullName evidence="1">Uncharacterized protein</fullName>
    </submittedName>
</protein>